<dbReference type="AlphaFoldDB" id="A0A2K1KII5"/>
<dbReference type="Proteomes" id="UP000006727">
    <property type="component" value="Chromosome 5"/>
</dbReference>
<protein>
    <submittedName>
        <fullName evidence="2 3">Uncharacterized protein</fullName>
    </submittedName>
</protein>
<accession>A0A2K1KII5</accession>
<dbReference type="EnsemblPlants" id="Pp3c5_4949V3.1">
    <property type="protein sequence ID" value="PAC:32953399.CDS.1"/>
    <property type="gene ID" value="Pp3c5_4949"/>
</dbReference>
<dbReference type="Gramene" id="Pp3c5_4949V3.3">
    <property type="protein sequence ID" value="PAC:32953401.CDS.1"/>
    <property type="gene ID" value="Pp3c5_4949"/>
</dbReference>
<dbReference type="InParanoid" id="A0A2K1KII5"/>
<keyword evidence="1" id="KW-0472">Membrane</keyword>
<keyword evidence="4" id="KW-1185">Reference proteome</keyword>
<reference evidence="2 4" key="2">
    <citation type="journal article" date="2018" name="Plant J.">
        <title>The Physcomitrella patens chromosome-scale assembly reveals moss genome structure and evolution.</title>
        <authorList>
            <person name="Lang D."/>
            <person name="Ullrich K.K."/>
            <person name="Murat F."/>
            <person name="Fuchs J."/>
            <person name="Jenkins J."/>
            <person name="Haas F.B."/>
            <person name="Piednoel M."/>
            <person name="Gundlach H."/>
            <person name="Van Bel M."/>
            <person name="Meyberg R."/>
            <person name="Vives C."/>
            <person name="Morata J."/>
            <person name="Symeonidi A."/>
            <person name="Hiss M."/>
            <person name="Muchero W."/>
            <person name="Kamisugi Y."/>
            <person name="Saleh O."/>
            <person name="Blanc G."/>
            <person name="Decker E.L."/>
            <person name="van Gessel N."/>
            <person name="Grimwood J."/>
            <person name="Hayes R.D."/>
            <person name="Graham S.W."/>
            <person name="Gunter L.E."/>
            <person name="McDaniel S.F."/>
            <person name="Hoernstein S.N.W."/>
            <person name="Larsson A."/>
            <person name="Li F.W."/>
            <person name="Perroud P.F."/>
            <person name="Phillips J."/>
            <person name="Ranjan P."/>
            <person name="Rokshar D.S."/>
            <person name="Rothfels C.J."/>
            <person name="Schneider L."/>
            <person name="Shu S."/>
            <person name="Stevenson D.W."/>
            <person name="Thummler F."/>
            <person name="Tillich M."/>
            <person name="Villarreal Aguilar J.C."/>
            <person name="Widiez T."/>
            <person name="Wong G.K."/>
            <person name="Wymore A."/>
            <person name="Zhang Y."/>
            <person name="Zimmer A.D."/>
            <person name="Quatrano R.S."/>
            <person name="Mayer K.F.X."/>
            <person name="Goodstein D."/>
            <person name="Casacuberta J.M."/>
            <person name="Vandepoele K."/>
            <person name="Reski R."/>
            <person name="Cuming A.C."/>
            <person name="Tuskan G.A."/>
            <person name="Maumus F."/>
            <person name="Salse J."/>
            <person name="Schmutz J."/>
            <person name="Rensing S.A."/>
        </authorList>
    </citation>
    <scope>NUCLEOTIDE SEQUENCE [LARGE SCALE GENOMIC DNA]</scope>
    <source>
        <strain evidence="3 4">cv. Gransden 2004</strain>
    </source>
</reference>
<reference evidence="3" key="3">
    <citation type="submission" date="2020-12" db="UniProtKB">
        <authorList>
            <consortium name="EnsemblPlants"/>
        </authorList>
    </citation>
    <scope>IDENTIFICATION</scope>
</reference>
<dbReference type="EMBL" id="ABEU02000005">
    <property type="protein sequence ID" value="PNR53587.1"/>
    <property type="molecule type" value="Genomic_DNA"/>
</dbReference>
<reference evidence="2 4" key="1">
    <citation type="journal article" date="2008" name="Science">
        <title>The Physcomitrella genome reveals evolutionary insights into the conquest of land by plants.</title>
        <authorList>
            <person name="Rensing S."/>
            <person name="Lang D."/>
            <person name="Zimmer A."/>
            <person name="Terry A."/>
            <person name="Salamov A."/>
            <person name="Shapiro H."/>
            <person name="Nishiyama T."/>
            <person name="Perroud P.-F."/>
            <person name="Lindquist E."/>
            <person name="Kamisugi Y."/>
            <person name="Tanahashi T."/>
            <person name="Sakakibara K."/>
            <person name="Fujita T."/>
            <person name="Oishi K."/>
            <person name="Shin-I T."/>
            <person name="Kuroki Y."/>
            <person name="Toyoda A."/>
            <person name="Suzuki Y."/>
            <person name="Hashimoto A."/>
            <person name="Yamaguchi K."/>
            <person name="Sugano A."/>
            <person name="Kohara Y."/>
            <person name="Fujiyama A."/>
            <person name="Anterola A."/>
            <person name="Aoki S."/>
            <person name="Ashton N."/>
            <person name="Barbazuk W.B."/>
            <person name="Barker E."/>
            <person name="Bennetzen J."/>
            <person name="Bezanilla M."/>
            <person name="Blankenship R."/>
            <person name="Cho S.H."/>
            <person name="Dutcher S."/>
            <person name="Estelle M."/>
            <person name="Fawcett J.A."/>
            <person name="Gundlach H."/>
            <person name="Hanada K."/>
            <person name="Heyl A."/>
            <person name="Hicks K.A."/>
            <person name="Hugh J."/>
            <person name="Lohr M."/>
            <person name="Mayer K."/>
            <person name="Melkozernov A."/>
            <person name="Murata T."/>
            <person name="Nelson D."/>
            <person name="Pils B."/>
            <person name="Prigge M."/>
            <person name="Reiss B."/>
            <person name="Renner T."/>
            <person name="Rombauts S."/>
            <person name="Rushton P."/>
            <person name="Sanderfoot A."/>
            <person name="Schween G."/>
            <person name="Shiu S.-H."/>
            <person name="Stueber K."/>
            <person name="Theodoulou F.L."/>
            <person name="Tu H."/>
            <person name="Van de Peer Y."/>
            <person name="Verrier P.J."/>
            <person name="Waters E."/>
            <person name="Wood A."/>
            <person name="Yang L."/>
            <person name="Cove D."/>
            <person name="Cuming A."/>
            <person name="Hasebe M."/>
            <person name="Lucas S."/>
            <person name="Mishler D.B."/>
            <person name="Reski R."/>
            <person name="Grigoriev I."/>
            <person name="Quatrano R.S."/>
            <person name="Boore J.L."/>
        </authorList>
    </citation>
    <scope>NUCLEOTIDE SEQUENCE [LARGE SCALE GENOMIC DNA]</scope>
    <source>
        <strain evidence="3 4">cv. Gransden 2004</strain>
    </source>
</reference>
<dbReference type="Gramene" id="Pp3c5_4949V3.1">
    <property type="protein sequence ID" value="PAC:32953399.CDS.1"/>
    <property type="gene ID" value="Pp3c5_4949"/>
</dbReference>
<evidence type="ECO:0000256" key="1">
    <source>
        <dbReference type="SAM" id="Phobius"/>
    </source>
</evidence>
<evidence type="ECO:0000313" key="2">
    <source>
        <dbReference type="EMBL" id="PNR53587.1"/>
    </source>
</evidence>
<evidence type="ECO:0000313" key="3">
    <source>
        <dbReference type="EnsemblPlants" id="PAC:32953399.CDS.1"/>
    </source>
</evidence>
<gene>
    <name evidence="2" type="ORF">PHYPA_007262</name>
</gene>
<sequence>MRVKQSPLTRPHRRGIRREVVFVYTSCDPTNSSCSRCTQHAGRTRKIAGIRHSPRFNQQLLASALHRALQTWVLWDSLFSLCICFTFILVPRSGYVSLERLIR</sequence>
<dbReference type="EnsemblPlants" id="Pp3c5_4949V3.3">
    <property type="protein sequence ID" value="PAC:32953401.CDS.1"/>
    <property type="gene ID" value="Pp3c5_4949"/>
</dbReference>
<proteinExistence type="predicted"/>
<name>A0A2K1KII5_PHYPA</name>
<keyword evidence="1" id="KW-0812">Transmembrane</keyword>
<keyword evidence="1" id="KW-1133">Transmembrane helix</keyword>
<dbReference type="Gramene" id="Pp3c5_4949V3.2">
    <property type="protein sequence ID" value="PAC:32953400.CDS.1"/>
    <property type="gene ID" value="Pp3c5_4949"/>
</dbReference>
<feature type="transmembrane region" description="Helical" evidence="1">
    <location>
        <begin position="72"/>
        <end position="90"/>
    </location>
</feature>
<evidence type="ECO:0000313" key="4">
    <source>
        <dbReference type="Proteomes" id="UP000006727"/>
    </source>
</evidence>
<dbReference type="EnsemblPlants" id="Pp3c5_4949V3.2">
    <property type="protein sequence ID" value="PAC:32953400.CDS.1"/>
    <property type="gene ID" value="Pp3c5_4949"/>
</dbReference>
<organism evidence="2">
    <name type="scientific">Physcomitrium patens</name>
    <name type="common">Spreading-leaved earth moss</name>
    <name type="synonym">Physcomitrella patens</name>
    <dbReference type="NCBI Taxonomy" id="3218"/>
    <lineage>
        <taxon>Eukaryota</taxon>
        <taxon>Viridiplantae</taxon>
        <taxon>Streptophyta</taxon>
        <taxon>Embryophyta</taxon>
        <taxon>Bryophyta</taxon>
        <taxon>Bryophytina</taxon>
        <taxon>Bryopsida</taxon>
        <taxon>Funariidae</taxon>
        <taxon>Funariales</taxon>
        <taxon>Funariaceae</taxon>
        <taxon>Physcomitrium</taxon>
    </lineage>
</organism>